<comment type="caution">
    <text evidence="3">The sequence shown here is derived from an EMBL/GenBank/DDBJ whole genome shotgun (WGS) entry which is preliminary data.</text>
</comment>
<dbReference type="Proteomes" id="UP001595528">
    <property type="component" value="Unassembled WGS sequence"/>
</dbReference>
<keyword evidence="4" id="KW-1185">Reference proteome</keyword>
<dbReference type="EMBL" id="JBHRTR010000004">
    <property type="protein sequence ID" value="MFC3225737.1"/>
    <property type="molecule type" value="Genomic_DNA"/>
</dbReference>
<feature type="region of interest" description="Disordered" evidence="1">
    <location>
        <begin position="1"/>
        <end position="27"/>
    </location>
</feature>
<sequence length="363" mass="39381">MNGAGQPRPAASKTDRPDANPVRTVDGGTRTLHIRCGSDIRGGLRRAGFGGAFLEFSDPYCLGPVRNSGSLLHQRAAFLAAATGDPEADLQDRLRKELTGLRRAGEFPRVVLWFEHDSHDQLILARILAELSELPAATELSLICIDSFPGVQRFVGLGQLDPAQLRSLWPQRVPVDADMIDLGCAVWAALQEPSPLGLHALAHGGTPELPQMAGAILRHLQELPWTGDGLSLSQRLVLEVLTDGPRSGAALFREIHNRREPMPFMGDLMFWHMLAQMSAAARPPFRQTAPAGTPWPQRSLTLTETGQALLDGRNDWLLCGPRERWVGGVEIAAADPAGGTARQWRWNPEFERPVLAAAAAPGG</sequence>
<evidence type="ECO:0000256" key="1">
    <source>
        <dbReference type="SAM" id="MobiDB-lite"/>
    </source>
</evidence>
<organism evidence="3 4">
    <name type="scientific">Marinibaculum pumilum</name>
    <dbReference type="NCBI Taxonomy" id="1766165"/>
    <lineage>
        <taxon>Bacteria</taxon>
        <taxon>Pseudomonadati</taxon>
        <taxon>Pseudomonadota</taxon>
        <taxon>Alphaproteobacteria</taxon>
        <taxon>Rhodospirillales</taxon>
        <taxon>Rhodospirillaceae</taxon>
        <taxon>Marinibaculum</taxon>
    </lineage>
</organism>
<dbReference type="InterPro" id="IPR014973">
    <property type="entry name" value="DUF1835"/>
</dbReference>
<evidence type="ECO:0000259" key="2">
    <source>
        <dbReference type="Pfam" id="PF08874"/>
    </source>
</evidence>
<evidence type="ECO:0000313" key="3">
    <source>
        <dbReference type="EMBL" id="MFC3225737.1"/>
    </source>
</evidence>
<proteinExistence type="predicted"/>
<dbReference type="RefSeq" id="WP_379897470.1">
    <property type="nucleotide sequence ID" value="NZ_JBHRTR010000004.1"/>
</dbReference>
<protein>
    <submittedName>
        <fullName evidence="3">DUF1835 domain-containing protein</fullName>
    </submittedName>
</protein>
<accession>A0ABV7KUH4</accession>
<dbReference type="Pfam" id="PF08874">
    <property type="entry name" value="DUF1835"/>
    <property type="match status" value="1"/>
</dbReference>
<evidence type="ECO:0000313" key="4">
    <source>
        <dbReference type="Proteomes" id="UP001595528"/>
    </source>
</evidence>
<name>A0ABV7KUH4_9PROT</name>
<feature type="domain" description="DUF1835" evidence="2">
    <location>
        <begin position="32"/>
        <end position="136"/>
    </location>
</feature>
<gene>
    <name evidence="3" type="ORF">ACFOGJ_00745</name>
</gene>
<reference evidence="4" key="1">
    <citation type="journal article" date="2019" name="Int. J. Syst. Evol. Microbiol.">
        <title>The Global Catalogue of Microorganisms (GCM) 10K type strain sequencing project: providing services to taxonomists for standard genome sequencing and annotation.</title>
        <authorList>
            <consortium name="The Broad Institute Genomics Platform"/>
            <consortium name="The Broad Institute Genome Sequencing Center for Infectious Disease"/>
            <person name="Wu L."/>
            <person name="Ma J."/>
        </authorList>
    </citation>
    <scope>NUCLEOTIDE SEQUENCE [LARGE SCALE GENOMIC DNA]</scope>
    <source>
        <strain evidence="4">KCTC 42964</strain>
    </source>
</reference>